<accession>A0A133KWS4</accession>
<dbReference type="Proteomes" id="UP000070376">
    <property type="component" value="Unassembled WGS sequence"/>
</dbReference>
<dbReference type="EMBL" id="LRPN01000034">
    <property type="protein sequence ID" value="KWZ83845.1"/>
    <property type="molecule type" value="Genomic_DNA"/>
</dbReference>
<comment type="caution">
    <text evidence="1">The sequence shown here is derived from an EMBL/GenBank/DDBJ whole genome shotgun (WGS) entry which is preliminary data.</text>
</comment>
<gene>
    <name evidence="1" type="ORF">HMPREF3213_01181</name>
</gene>
<evidence type="ECO:0000313" key="2">
    <source>
        <dbReference type="Proteomes" id="UP000070376"/>
    </source>
</evidence>
<proteinExistence type="predicted"/>
<name>A0A133KWS4_HEYCO</name>
<evidence type="ECO:0000313" key="1">
    <source>
        <dbReference type="EMBL" id="KWZ83845.1"/>
    </source>
</evidence>
<dbReference type="PATRIC" id="fig|1398.22.peg.1193"/>
<sequence>MKKGRLFPPLASLRGGLCEGRDPFWLGFLMWTRSILRNKLIFLRFLNVDALYVKKQTYFPPLPQRRRALC</sequence>
<organism evidence="1 2">
    <name type="scientific">Heyndrickxia coagulans</name>
    <name type="common">Weizmannia coagulans</name>
    <dbReference type="NCBI Taxonomy" id="1398"/>
    <lineage>
        <taxon>Bacteria</taxon>
        <taxon>Bacillati</taxon>
        <taxon>Bacillota</taxon>
        <taxon>Bacilli</taxon>
        <taxon>Bacillales</taxon>
        <taxon>Bacillaceae</taxon>
        <taxon>Heyndrickxia</taxon>
    </lineage>
</organism>
<protein>
    <submittedName>
        <fullName evidence="1">Uncharacterized protein</fullName>
    </submittedName>
</protein>
<reference evidence="2" key="1">
    <citation type="submission" date="2016-01" db="EMBL/GenBank/DDBJ databases">
        <authorList>
            <person name="Mitreva M."/>
            <person name="Pepin K.H."/>
            <person name="Mihindukulasuriya K.A."/>
            <person name="Fulton R."/>
            <person name="Fronick C."/>
            <person name="O'Laughlin M."/>
            <person name="Miner T."/>
            <person name="Herter B."/>
            <person name="Rosa B.A."/>
            <person name="Cordes M."/>
            <person name="Tomlinson C."/>
            <person name="Wollam A."/>
            <person name="Palsikar V.B."/>
            <person name="Mardis E.R."/>
            <person name="Wilson R.K."/>
        </authorList>
    </citation>
    <scope>NUCLEOTIDE SEQUENCE [LARGE SCALE GENOMIC DNA]</scope>
    <source>
        <strain evidence="2">GED7749B</strain>
    </source>
</reference>
<dbReference type="AlphaFoldDB" id="A0A133KWS4"/>